<evidence type="ECO:0000313" key="2">
    <source>
        <dbReference type="EMBL" id="OJG16586.1"/>
    </source>
</evidence>
<evidence type="ECO:0000256" key="1">
    <source>
        <dbReference type="SAM" id="Phobius"/>
    </source>
</evidence>
<dbReference type="STRING" id="317010.RU96_GL000053"/>
<dbReference type="EMBL" id="JXKG01000001">
    <property type="protein sequence ID" value="OJG16586.1"/>
    <property type="molecule type" value="Genomic_DNA"/>
</dbReference>
<evidence type="ECO:0000313" key="3">
    <source>
        <dbReference type="Proteomes" id="UP000182835"/>
    </source>
</evidence>
<feature type="transmembrane region" description="Helical" evidence="1">
    <location>
        <begin position="49"/>
        <end position="70"/>
    </location>
</feature>
<protein>
    <submittedName>
        <fullName evidence="2">Uncharacterized protein</fullName>
    </submittedName>
</protein>
<reference evidence="2 3" key="1">
    <citation type="submission" date="2014-12" db="EMBL/GenBank/DDBJ databases">
        <title>Draft genome sequences of 29 type strains of Enterococci.</title>
        <authorList>
            <person name="Zhong Z."/>
            <person name="Sun Z."/>
            <person name="Liu W."/>
            <person name="Zhang W."/>
            <person name="Zhang H."/>
        </authorList>
    </citation>
    <scope>NUCLEOTIDE SEQUENCE [LARGE SCALE GENOMIC DNA]</scope>
    <source>
        <strain evidence="2 3">DSM 21207</strain>
    </source>
</reference>
<keyword evidence="1" id="KW-0472">Membrane</keyword>
<keyword evidence="1" id="KW-1133">Transmembrane helix</keyword>
<sequence length="188" mass="21983">MNDNKSIIRLKEVIENKGGIIMKDTDKKALDLDRKKLSLKNMHFNRYLLVRYLSAVFFFSNLYWLIALLLVGSKLFFVPAILIMSILPAVFEQAKLYNTPNNSVPKTEMYYWLQLIVNLGLLLSAFTPLFSWVFPFMNPGVSGRAFIVMFLLVGSLLCLVIERRLHDISNNRDKHYHRIKQYEKSLYL</sequence>
<gene>
    <name evidence="2" type="ORF">RU96_GL000053</name>
</gene>
<feature type="transmembrane region" description="Helical" evidence="1">
    <location>
        <begin position="145"/>
        <end position="162"/>
    </location>
</feature>
<dbReference type="Proteomes" id="UP000182835">
    <property type="component" value="Unassembled WGS sequence"/>
</dbReference>
<keyword evidence="1" id="KW-0812">Transmembrane</keyword>
<feature type="transmembrane region" description="Helical" evidence="1">
    <location>
        <begin position="109"/>
        <end position="133"/>
    </location>
</feature>
<proteinExistence type="predicted"/>
<feature type="transmembrane region" description="Helical" evidence="1">
    <location>
        <begin position="76"/>
        <end position="97"/>
    </location>
</feature>
<accession>A0A1L8RA36</accession>
<name>A0A1L8RA36_9ENTE</name>
<comment type="caution">
    <text evidence="2">The sequence shown here is derived from an EMBL/GenBank/DDBJ whole genome shotgun (WGS) entry which is preliminary data.</text>
</comment>
<dbReference type="AlphaFoldDB" id="A0A1L8RA36"/>
<organism evidence="2 3">
    <name type="scientific">Enterococcus canintestini</name>
    <dbReference type="NCBI Taxonomy" id="317010"/>
    <lineage>
        <taxon>Bacteria</taxon>
        <taxon>Bacillati</taxon>
        <taxon>Bacillota</taxon>
        <taxon>Bacilli</taxon>
        <taxon>Lactobacillales</taxon>
        <taxon>Enterococcaceae</taxon>
        <taxon>Enterococcus</taxon>
    </lineage>
</organism>